<feature type="non-terminal residue" evidence="7">
    <location>
        <position position="1"/>
    </location>
</feature>
<organism evidence="7 8">
    <name type="scientific">Biomphalaria pfeifferi</name>
    <name type="common">Bloodfluke planorb</name>
    <name type="synonym">Freshwater snail</name>
    <dbReference type="NCBI Taxonomy" id="112525"/>
    <lineage>
        <taxon>Eukaryota</taxon>
        <taxon>Metazoa</taxon>
        <taxon>Spiralia</taxon>
        <taxon>Lophotrochozoa</taxon>
        <taxon>Mollusca</taxon>
        <taxon>Gastropoda</taxon>
        <taxon>Heterobranchia</taxon>
        <taxon>Euthyneura</taxon>
        <taxon>Panpulmonata</taxon>
        <taxon>Hygrophila</taxon>
        <taxon>Lymnaeoidea</taxon>
        <taxon>Planorbidae</taxon>
        <taxon>Biomphalaria</taxon>
    </lineage>
</organism>
<dbReference type="Pfam" id="PF00069">
    <property type="entry name" value="Pkinase"/>
    <property type="match status" value="1"/>
</dbReference>
<dbReference type="PANTHER" id="PTHR11584">
    <property type="entry name" value="SERINE/THREONINE PROTEIN KINASE"/>
    <property type="match status" value="1"/>
</dbReference>
<dbReference type="InterPro" id="IPR011009">
    <property type="entry name" value="Kinase-like_dom_sf"/>
</dbReference>
<evidence type="ECO:0000256" key="4">
    <source>
        <dbReference type="ARBA" id="ARBA00022777"/>
    </source>
</evidence>
<evidence type="ECO:0000256" key="3">
    <source>
        <dbReference type="ARBA" id="ARBA00022741"/>
    </source>
</evidence>
<evidence type="ECO:0000259" key="6">
    <source>
        <dbReference type="PROSITE" id="PS50011"/>
    </source>
</evidence>
<dbReference type="InterPro" id="IPR000719">
    <property type="entry name" value="Prot_kinase_dom"/>
</dbReference>
<dbReference type="SUPFAM" id="SSF56112">
    <property type="entry name" value="Protein kinase-like (PK-like)"/>
    <property type="match status" value="1"/>
</dbReference>
<dbReference type="Proteomes" id="UP001233172">
    <property type="component" value="Unassembled WGS sequence"/>
</dbReference>
<evidence type="ECO:0000256" key="1">
    <source>
        <dbReference type="ARBA" id="ARBA00022527"/>
    </source>
</evidence>
<evidence type="ECO:0000256" key="2">
    <source>
        <dbReference type="ARBA" id="ARBA00022679"/>
    </source>
</evidence>
<dbReference type="AlphaFoldDB" id="A0AAD8C918"/>
<dbReference type="PANTHER" id="PTHR11584:SF369">
    <property type="entry name" value="MITOGEN-ACTIVATED PROTEIN KINASE KINASE KINASE 19-RELATED"/>
    <property type="match status" value="1"/>
</dbReference>
<keyword evidence="8" id="KW-1185">Reference proteome</keyword>
<keyword evidence="1" id="KW-0723">Serine/threonine-protein kinase</keyword>
<protein>
    <submittedName>
        <fullName evidence="7">STE/STE11 protein kinase</fullName>
    </submittedName>
</protein>
<dbReference type="GO" id="GO:0005524">
    <property type="term" value="F:ATP binding"/>
    <property type="evidence" value="ECO:0007669"/>
    <property type="project" value="UniProtKB-KW"/>
</dbReference>
<feature type="non-terminal residue" evidence="7">
    <location>
        <position position="74"/>
    </location>
</feature>
<reference evidence="7" key="2">
    <citation type="submission" date="2023-04" db="EMBL/GenBank/DDBJ databases">
        <authorList>
            <person name="Bu L."/>
            <person name="Lu L."/>
            <person name="Laidemitt M.R."/>
            <person name="Zhang S.M."/>
            <person name="Mutuku M."/>
            <person name="Mkoji G."/>
            <person name="Steinauer M."/>
            <person name="Loker E.S."/>
        </authorList>
    </citation>
    <scope>NUCLEOTIDE SEQUENCE</scope>
    <source>
        <strain evidence="7">KasaAsao</strain>
        <tissue evidence="7">Whole Snail</tissue>
    </source>
</reference>
<dbReference type="Gene3D" id="1.10.510.10">
    <property type="entry name" value="Transferase(Phosphotransferase) domain 1"/>
    <property type="match status" value="1"/>
</dbReference>
<evidence type="ECO:0000256" key="5">
    <source>
        <dbReference type="ARBA" id="ARBA00022840"/>
    </source>
</evidence>
<keyword evidence="2" id="KW-0808">Transferase</keyword>
<dbReference type="PROSITE" id="PS50011">
    <property type="entry name" value="PROTEIN_KINASE_DOM"/>
    <property type="match status" value="1"/>
</dbReference>
<gene>
    <name evidence="7" type="ORF">Bpfe_002755</name>
</gene>
<proteinExistence type="predicted"/>
<keyword evidence="4 7" id="KW-0418">Kinase</keyword>
<dbReference type="EMBL" id="JASAOG010000006">
    <property type="protein sequence ID" value="KAK0067914.1"/>
    <property type="molecule type" value="Genomic_DNA"/>
</dbReference>
<accession>A0AAD8C918</accession>
<evidence type="ECO:0000313" key="8">
    <source>
        <dbReference type="Proteomes" id="UP001233172"/>
    </source>
</evidence>
<sequence>ALGCVVVEMLTGKEPFSQLEEQQIIYNVTTLNICPKVDILLSPLASDLLTAVFEKDPHKRPCASKLLQLHPFIN</sequence>
<reference evidence="7" key="1">
    <citation type="journal article" date="2023" name="PLoS Negl. Trop. Dis.">
        <title>A genome sequence for Biomphalaria pfeifferi, the major vector snail for the human-infecting parasite Schistosoma mansoni.</title>
        <authorList>
            <person name="Bu L."/>
            <person name="Lu L."/>
            <person name="Laidemitt M.R."/>
            <person name="Zhang S.M."/>
            <person name="Mutuku M."/>
            <person name="Mkoji G."/>
            <person name="Steinauer M."/>
            <person name="Loker E.S."/>
        </authorList>
    </citation>
    <scope>NUCLEOTIDE SEQUENCE</scope>
    <source>
        <strain evidence="7">KasaAsao</strain>
    </source>
</reference>
<dbReference type="GO" id="GO:0004674">
    <property type="term" value="F:protein serine/threonine kinase activity"/>
    <property type="evidence" value="ECO:0007669"/>
    <property type="project" value="UniProtKB-KW"/>
</dbReference>
<feature type="domain" description="Protein kinase" evidence="6">
    <location>
        <begin position="1"/>
        <end position="73"/>
    </location>
</feature>
<name>A0AAD8C918_BIOPF</name>
<keyword evidence="3" id="KW-0547">Nucleotide-binding</keyword>
<evidence type="ECO:0000313" key="7">
    <source>
        <dbReference type="EMBL" id="KAK0067914.1"/>
    </source>
</evidence>
<comment type="caution">
    <text evidence="7">The sequence shown here is derived from an EMBL/GenBank/DDBJ whole genome shotgun (WGS) entry which is preliminary data.</text>
</comment>
<keyword evidence="5" id="KW-0067">ATP-binding</keyword>